<dbReference type="GO" id="GO:0003735">
    <property type="term" value="F:structural constituent of ribosome"/>
    <property type="evidence" value="ECO:0007669"/>
    <property type="project" value="TreeGrafter"/>
</dbReference>
<dbReference type="PANTHER" id="PTHR10724:SF10">
    <property type="entry name" value="S1 RNA-BINDING DOMAIN-CONTAINING PROTEIN 1"/>
    <property type="match status" value="1"/>
</dbReference>
<dbReference type="InterPro" id="IPR006641">
    <property type="entry name" value="YqgF/RNaseH-like_dom"/>
</dbReference>
<protein>
    <submittedName>
        <fullName evidence="3">RNA-binding transcriptional accessory protein</fullName>
    </submittedName>
</protein>
<feature type="compositionally biased region" description="Polar residues" evidence="1">
    <location>
        <begin position="754"/>
        <end position="763"/>
    </location>
</feature>
<sequence length="795" mass="87824">MEFTQEHIDALAVNEVAIMKRIAEELNIRMDQVSAVISLVNEGCTIPFISRYRKEKHGALDEVQVRDTDHLFKSYTNLETRRIEIIKGVFNQNKLTESLYEAISNAKTMTELEDLWAPFKKKKKTRGMIAIEKGLDPLADAMLTLDKGALEEKAKEFVKENTELPELSVATVEDALAGAQDILAERTAQDPDNRADVRGFYMRTGKITVKGIGDEEAAKTSVYQMYWDYEEALNQIKPHRILAINRGEREGQLEVSLDVDVDGAIDVLKHKVTINNPYHGDAIEDGLVRLLSPAVLREIRGDQTDEADEHSIGIFSENLKNLLMQQPIKGTRVLGVDPGIRTGTKCAALDETGKFLGDFVIKQVTDPEGAAAAIRRAILLHKIQLVAVGNGTGSREVQEIVAKVISENFPEVLYTVVDEDGASVYSASDIAREEFPDLDLTIRGAISIGRRLQDPLAELVKIDPKSIGVGLYQHDVNQKKLSEMLDEVVSSVVNNVGVNINTASYSLLKYVSGINGSLAKKIVAYRDEHGKITSREELMKVGGMGAKTFEQCAGFLKIPESAEPLDNTWVHPENYAAAREVLPLVQNKEDIPGTLKKQIKEKYNLGDQTITDIIEELQKPNRDPRDGYPKPIMQKGVVTFEDLKEGMKVTGKIKNVVDFGAFVDLGIKETALLHISELSDTYVSDPMEILKVGDIKECTIIGLDTDRRRISLSLKSDAASRIGQSSSGSSRKTEGTETQGETRKVVRAVRMGTGNKQGASKGNFQGKPKNQNKDRVPMGSDDGMSYNPFAALLKK</sequence>
<dbReference type="InterPro" id="IPR012340">
    <property type="entry name" value="NA-bd_OB-fold"/>
</dbReference>
<proteinExistence type="predicted"/>
<name>A0A9E2L209_9SPIR</name>
<dbReference type="Gene3D" id="1.10.3500.10">
    <property type="entry name" value="Tex N-terminal region-like"/>
    <property type="match status" value="1"/>
</dbReference>
<dbReference type="SUPFAM" id="SSF53098">
    <property type="entry name" value="Ribonuclease H-like"/>
    <property type="match status" value="1"/>
</dbReference>
<evidence type="ECO:0000259" key="2">
    <source>
        <dbReference type="PROSITE" id="PS50126"/>
    </source>
</evidence>
<dbReference type="InterPro" id="IPR012337">
    <property type="entry name" value="RNaseH-like_sf"/>
</dbReference>
<dbReference type="InterPro" id="IPR018974">
    <property type="entry name" value="Tex-like_N"/>
</dbReference>
<dbReference type="Gene3D" id="1.10.150.310">
    <property type="entry name" value="Tex RuvX-like domain-like"/>
    <property type="match status" value="1"/>
</dbReference>
<dbReference type="GO" id="GO:0006139">
    <property type="term" value="P:nucleobase-containing compound metabolic process"/>
    <property type="evidence" value="ECO:0007669"/>
    <property type="project" value="InterPro"/>
</dbReference>
<dbReference type="SUPFAM" id="SSF158832">
    <property type="entry name" value="Tex N-terminal region-like"/>
    <property type="match status" value="1"/>
</dbReference>
<dbReference type="InterPro" id="IPR044146">
    <property type="entry name" value="S1_Tex"/>
</dbReference>
<dbReference type="Gene3D" id="1.10.10.650">
    <property type="entry name" value="RuvA domain 2-like"/>
    <property type="match status" value="1"/>
</dbReference>
<organism evidence="3 4">
    <name type="scientific">Candidatus Treponema excrementipullorum</name>
    <dbReference type="NCBI Taxonomy" id="2838768"/>
    <lineage>
        <taxon>Bacteria</taxon>
        <taxon>Pseudomonadati</taxon>
        <taxon>Spirochaetota</taxon>
        <taxon>Spirochaetia</taxon>
        <taxon>Spirochaetales</taxon>
        <taxon>Treponemataceae</taxon>
        <taxon>Treponema</taxon>
    </lineage>
</organism>
<feature type="domain" description="S1 motif" evidence="2">
    <location>
        <begin position="646"/>
        <end position="715"/>
    </location>
</feature>
<dbReference type="FunFam" id="3.30.420.140:FF:000001">
    <property type="entry name" value="RNA-binding transcriptional accessory protein"/>
    <property type="match status" value="1"/>
</dbReference>
<dbReference type="Gene3D" id="2.40.50.140">
    <property type="entry name" value="Nucleic acid-binding proteins"/>
    <property type="match status" value="1"/>
</dbReference>
<dbReference type="InterPro" id="IPR037027">
    <property type="entry name" value="YqgF/RNaseH-like_dom_sf"/>
</dbReference>
<dbReference type="SUPFAM" id="SSF47781">
    <property type="entry name" value="RuvA domain 2-like"/>
    <property type="match status" value="2"/>
</dbReference>
<dbReference type="SMART" id="SM00732">
    <property type="entry name" value="YqgFc"/>
    <property type="match status" value="1"/>
</dbReference>
<feature type="compositionally biased region" description="Basic and acidic residues" evidence="1">
    <location>
        <begin position="731"/>
        <end position="744"/>
    </location>
</feature>
<dbReference type="FunFam" id="1.10.10.650:FF:000001">
    <property type="entry name" value="S1 RNA-binding domain 1"/>
    <property type="match status" value="1"/>
</dbReference>
<evidence type="ECO:0000313" key="3">
    <source>
        <dbReference type="EMBL" id="MBU3849373.1"/>
    </source>
</evidence>
<dbReference type="Pfam" id="PF09371">
    <property type="entry name" value="Tex_N"/>
    <property type="match status" value="1"/>
</dbReference>
<dbReference type="Gene3D" id="3.30.420.140">
    <property type="entry name" value="YqgF/RNase H-like domain"/>
    <property type="match status" value="1"/>
</dbReference>
<dbReference type="CDD" id="cd05685">
    <property type="entry name" value="S1_Tex"/>
    <property type="match status" value="1"/>
</dbReference>
<accession>A0A9E2L209</accession>
<dbReference type="InterPro" id="IPR032639">
    <property type="entry name" value="Tex_YqgF"/>
</dbReference>
<dbReference type="AlphaFoldDB" id="A0A9E2L209"/>
<dbReference type="FunFam" id="2.40.50.140:FF:000051">
    <property type="entry name" value="RNA-binding transcriptional accessory protein"/>
    <property type="match status" value="1"/>
</dbReference>
<evidence type="ECO:0000313" key="4">
    <source>
        <dbReference type="Proteomes" id="UP000823914"/>
    </source>
</evidence>
<dbReference type="GO" id="GO:0006412">
    <property type="term" value="P:translation"/>
    <property type="evidence" value="ECO:0007669"/>
    <property type="project" value="TreeGrafter"/>
</dbReference>
<comment type="caution">
    <text evidence="3">The sequence shown here is derived from an EMBL/GenBank/DDBJ whole genome shotgun (WGS) entry which is preliminary data.</text>
</comment>
<dbReference type="GO" id="GO:0005737">
    <property type="term" value="C:cytoplasm"/>
    <property type="evidence" value="ECO:0007669"/>
    <property type="project" value="UniProtKB-ARBA"/>
</dbReference>
<dbReference type="Pfam" id="PF17674">
    <property type="entry name" value="HHH_9"/>
    <property type="match status" value="1"/>
</dbReference>
<dbReference type="Pfam" id="PF12836">
    <property type="entry name" value="HHH_3"/>
    <property type="match status" value="1"/>
</dbReference>
<dbReference type="SMART" id="SM00316">
    <property type="entry name" value="S1"/>
    <property type="match status" value="1"/>
</dbReference>
<feature type="region of interest" description="Disordered" evidence="1">
    <location>
        <begin position="716"/>
        <end position="788"/>
    </location>
</feature>
<reference evidence="3" key="1">
    <citation type="journal article" date="2021" name="PeerJ">
        <title>Extensive microbial diversity within the chicken gut microbiome revealed by metagenomics and culture.</title>
        <authorList>
            <person name="Gilroy R."/>
            <person name="Ravi A."/>
            <person name="Getino M."/>
            <person name="Pursley I."/>
            <person name="Horton D.L."/>
            <person name="Alikhan N.F."/>
            <person name="Baker D."/>
            <person name="Gharbi K."/>
            <person name="Hall N."/>
            <person name="Watson M."/>
            <person name="Adriaenssens E.M."/>
            <person name="Foster-Nyarko E."/>
            <person name="Jarju S."/>
            <person name="Secka A."/>
            <person name="Antonio M."/>
            <person name="Oren A."/>
            <person name="Chaudhuri R.R."/>
            <person name="La Ragione R."/>
            <person name="Hildebrand F."/>
            <person name="Pallen M.J."/>
        </authorList>
    </citation>
    <scope>NUCLEOTIDE SEQUENCE</scope>
    <source>
        <strain evidence="3">Gambia15-2214</strain>
    </source>
</reference>
<gene>
    <name evidence="3" type="ORF">IAA16_02275</name>
</gene>
<dbReference type="PROSITE" id="PS50126">
    <property type="entry name" value="S1"/>
    <property type="match status" value="1"/>
</dbReference>
<dbReference type="GO" id="GO:0003729">
    <property type="term" value="F:mRNA binding"/>
    <property type="evidence" value="ECO:0007669"/>
    <property type="project" value="TreeGrafter"/>
</dbReference>
<dbReference type="InterPro" id="IPR023323">
    <property type="entry name" value="Tex-like_dom_sf"/>
</dbReference>
<dbReference type="InterPro" id="IPR003029">
    <property type="entry name" value="S1_domain"/>
</dbReference>
<dbReference type="SUPFAM" id="SSF50249">
    <property type="entry name" value="Nucleic acid-binding proteins"/>
    <property type="match status" value="1"/>
</dbReference>
<dbReference type="InterPro" id="IPR050437">
    <property type="entry name" value="Ribos_protein_bS1-like"/>
</dbReference>
<evidence type="ECO:0000256" key="1">
    <source>
        <dbReference type="SAM" id="MobiDB-lite"/>
    </source>
</evidence>
<dbReference type="Pfam" id="PF16921">
    <property type="entry name" value="Tex_YqgF"/>
    <property type="match status" value="1"/>
</dbReference>
<dbReference type="InterPro" id="IPR023319">
    <property type="entry name" value="Tex-like_HTH_dom_sf"/>
</dbReference>
<dbReference type="InterPro" id="IPR010994">
    <property type="entry name" value="RuvA_2-like"/>
</dbReference>
<dbReference type="EMBL" id="JAHLFV010000051">
    <property type="protein sequence ID" value="MBU3849373.1"/>
    <property type="molecule type" value="Genomic_DNA"/>
</dbReference>
<dbReference type="FunFam" id="1.10.150.310:FF:000002">
    <property type="entry name" value="Putative transcription modulator/accessory protein"/>
    <property type="match status" value="1"/>
</dbReference>
<feature type="compositionally biased region" description="Low complexity" evidence="1">
    <location>
        <begin position="720"/>
        <end position="730"/>
    </location>
</feature>
<dbReference type="InterPro" id="IPR041692">
    <property type="entry name" value="HHH_9"/>
</dbReference>
<dbReference type="Pfam" id="PF22706">
    <property type="entry name" value="Tex_central_region"/>
    <property type="match status" value="1"/>
</dbReference>
<dbReference type="Proteomes" id="UP000823914">
    <property type="component" value="Unassembled WGS sequence"/>
</dbReference>
<reference evidence="3" key="2">
    <citation type="submission" date="2021-04" db="EMBL/GenBank/DDBJ databases">
        <authorList>
            <person name="Gilroy R."/>
        </authorList>
    </citation>
    <scope>NUCLEOTIDE SEQUENCE</scope>
    <source>
        <strain evidence="3">Gambia15-2214</strain>
    </source>
</reference>
<dbReference type="Pfam" id="PF00575">
    <property type="entry name" value="S1"/>
    <property type="match status" value="1"/>
</dbReference>
<dbReference type="InterPro" id="IPR055179">
    <property type="entry name" value="Tex-like_central_region"/>
</dbReference>
<dbReference type="PANTHER" id="PTHR10724">
    <property type="entry name" value="30S RIBOSOMAL PROTEIN S1"/>
    <property type="match status" value="1"/>
</dbReference>